<proteinExistence type="predicted"/>
<gene>
    <name evidence="1" type="ORF">MRATA1EN22A_LOCUS8327</name>
</gene>
<evidence type="ECO:0000313" key="2">
    <source>
        <dbReference type="Proteomes" id="UP001162501"/>
    </source>
</evidence>
<feature type="non-terminal residue" evidence="1">
    <location>
        <position position="142"/>
    </location>
</feature>
<sequence length="142" mass="15956">SGEQWLPLLALLWRELNLHVVSPSPVKACDGDWWCVAILVTVYIYGMSDNAPFYDQYLIRYTAQEMIAKLQCHDLDEPPDSIHYALSLGPVGSGQLFEQVPTAGNFIQVVKELDYKDPDIVPAGHIYEMTVSVFDDLHPSCT</sequence>
<evidence type="ECO:0000313" key="1">
    <source>
        <dbReference type="EMBL" id="CAM9849473.1"/>
    </source>
</evidence>
<reference evidence="1" key="1">
    <citation type="submission" date="2023-05" db="EMBL/GenBank/DDBJ databases">
        <authorList>
            <consortium name="ELIXIR-Norway"/>
        </authorList>
    </citation>
    <scope>NUCLEOTIDE SEQUENCE</scope>
</reference>
<dbReference type="Proteomes" id="UP001162501">
    <property type="component" value="Chromosome 19"/>
</dbReference>
<protein>
    <submittedName>
        <fullName evidence="1">Uncharacterized protein</fullName>
    </submittedName>
</protein>
<feature type="non-terminal residue" evidence="1">
    <location>
        <position position="1"/>
    </location>
</feature>
<organism evidence="1 2">
    <name type="scientific">Rangifer tarandus platyrhynchus</name>
    <name type="common">Svalbard reindeer</name>
    <dbReference type="NCBI Taxonomy" id="3082113"/>
    <lineage>
        <taxon>Eukaryota</taxon>
        <taxon>Metazoa</taxon>
        <taxon>Chordata</taxon>
        <taxon>Craniata</taxon>
        <taxon>Vertebrata</taxon>
        <taxon>Euteleostomi</taxon>
        <taxon>Mammalia</taxon>
        <taxon>Eutheria</taxon>
        <taxon>Laurasiatheria</taxon>
        <taxon>Artiodactyla</taxon>
        <taxon>Ruminantia</taxon>
        <taxon>Pecora</taxon>
        <taxon>Cervidae</taxon>
        <taxon>Odocoileinae</taxon>
        <taxon>Rangifer</taxon>
    </lineage>
</organism>
<reference evidence="1" key="2">
    <citation type="submission" date="2025-03" db="EMBL/GenBank/DDBJ databases">
        <authorList>
            <consortium name="ELIXIR-Norway"/>
            <consortium name="Elixir Norway"/>
        </authorList>
    </citation>
    <scope>NUCLEOTIDE SEQUENCE</scope>
</reference>
<name>A0AC59YNF7_RANTA</name>
<dbReference type="EMBL" id="OX596103">
    <property type="protein sequence ID" value="CAM9849473.1"/>
    <property type="molecule type" value="Genomic_DNA"/>
</dbReference>
<accession>A0AC59YNF7</accession>